<dbReference type="GO" id="GO:0042597">
    <property type="term" value="C:periplasmic space"/>
    <property type="evidence" value="ECO:0007669"/>
    <property type="project" value="UniProtKB-ARBA"/>
</dbReference>
<dbReference type="FunFam" id="3.10.105.10:FF:000006">
    <property type="entry name" value="Peptide ABC transporter substrate-binding protein"/>
    <property type="match status" value="1"/>
</dbReference>
<dbReference type="Gene3D" id="3.10.105.10">
    <property type="entry name" value="Dipeptide-binding Protein, Domain 3"/>
    <property type="match status" value="1"/>
</dbReference>
<proteinExistence type="inferred from homology"/>
<dbReference type="Proteomes" id="UP000287857">
    <property type="component" value="Unassembled WGS sequence"/>
</dbReference>
<feature type="domain" description="Solute-binding protein family 5" evidence="5">
    <location>
        <begin position="81"/>
        <end position="460"/>
    </location>
</feature>
<sequence length="553" mass="62698">MKKWKSIMIVGLSLMVFAGCSSTKDNSKTEVKKENTKSELVYGMWSSPTGVFNSEISDTIYDGAINTLVYSSMLELNEKYELEPAMAEKFKLSDDMLHLTFTLKDNLTFHDGEKLTTQDVLYTLTSVADGKYTGGSYNVVEFIKGAKAYHDGTAKSIEGISVKDDKTIEITFEKPFSSALQKIGMLSILPKHIWEKVPVGDWEKATDLLHKPIGSGPYKLAEFKNGEYVKLESFNNYYKGTPKIKNFNVKVVNQDTAIGEIAKGAIDVADISSFKEKDLEFLKKHDVKTKTYPGPNIQYMGMNLRNKQLNDKSVRKAIAYGIDRDGIVKELLDGHGELIQTPMVPTLWSYPKEGLIEYKKDVKKAKELLKEAGYKQKSKDSIFEKDGERLAFTLTVPTGDKTRENTAPIIQNQLKEIGIEIKLENKEFSSVMDQVVGNHDYDMYLMANTLSSDPDLKPYWHSDAISDEKGVYAWNISAFNNKKADEVLEKALETTNIDERKSLYNELGKILNDELPWIPLYTPDIIKAYNPKVKNYNPTTFLDFYNVQDWTIE</sequence>
<evidence type="ECO:0000313" key="6">
    <source>
        <dbReference type="EMBL" id="RST99605.1"/>
    </source>
</evidence>
<dbReference type="OrthoDB" id="9796817at2"/>
<evidence type="ECO:0000259" key="5">
    <source>
        <dbReference type="Pfam" id="PF00496"/>
    </source>
</evidence>
<gene>
    <name evidence="6" type="ORF">CBF37_04585</name>
</gene>
<feature type="chain" id="PRO_5039604663" description="Solute-binding protein family 5 domain-containing protein" evidence="4">
    <location>
        <begin position="19"/>
        <end position="553"/>
    </location>
</feature>
<dbReference type="Gene3D" id="3.40.190.10">
    <property type="entry name" value="Periplasmic binding protein-like II"/>
    <property type="match status" value="1"/>
</dbReference>
<protein>
    <recommendedName>
        <fullName evidence="5">Solute-binding protein family 5 domain-containing protein</fullName>
    </recommendedName>
</protein>
<dbReference type="InterPro" id="IPR000914">
    <property type="entry name" value="SBP_5_dom"/>
</dbReference>
<dbReference type="InterPro" id="IPR030678">
    <property type="entry name" value="Peptide/Ni-bd"/>
</dbReference>
<keyword evidence="2" id="KW-0813">Transport</keyword>
<evidence type="ECO:0000256" key="3">
    <source>
        <dbReference type="ARBA" id="ARBA00022729"/>
    </source>
</evidence>
<evidence type="ECO:0000256" key="4">
    <source>
        <dbReference type="SAM" id="SignalP"/>
    </source>
</evidence>
<feature type="signal peptide" evidence="4">
    <location>
        <begin position="1"/>
        <end position="18"/>
    </location>
</feature>
<evidence type="ECO:0000313" key="7">
    <source>
        <dbReference type="Proteomes" id="UP000287857"/>
    </source>
</evidence>
<dbReference type="Pfam" id="PF00496">
    <property type="entry name" value="SBP_bac_5"/>
    <property type="match status" value="1"/>
</dbReference>
<evidence type="ECO:0000256" key="1">
    <source>
        <dbReference type="ARBA" id="ARBA00005695"/>
    </source>
</evidence>
<keyword evidence="7" id="KW-1185">Reference proteome</keyword>
<dbReference type="SUPFAM" id="SSF53850">
    <property type="entry name" value="Periplasmic binding protein-like II"/>
    <property type="match status" value="1"/>
</dbReference>
<keyword evidence="3 4" id="KW-0732">Signal</keyword>
<dbReference type="InterPro" id="IPR039424">
    <property type="entry name" value="SBP_5"/>
</dbReference>
<dbReference type="GO" id="GO:1904680">
    <property type="term" value="F:peptide transmembrane transporter activity"/>
    <property type="evidence" value="ECO:0007669"/>
    <property type="project" value="TreeGrafter"/>
</dbReference>
<dbReference type="GO" id="GO:0015833">
    <property type="term" value="P:peptide transport"/>
    <property type="evidence" value="ECO:0007669"/>
    <property type="project" value="TreeGrafter"/>
</dbReference>
<evidence type="ECO:0000256" key="2">
    <source>
        <dbReference type="ARBA" id="ARBA00022448"/>
    </source>
</evidence>
<dbReference type="PANTHER" id="PTHR30290:SF9">
    <property type="entry name" value="OLIGOPEPTIDE-BINDING PROTEIN APPA"/>
    <property type="match status" value="1"/>
</dbReference>
<comment type="similarity">
    <text evidence="1">Belongs to the bacterial solute-binding protein 5 family.</text>
</comment>
<dbReference type="GO" id="GO:0043190">
    <property type="term" value="C:ATP-binding cassette (ABC) transporter complex"/>
    <property type="evidence" value="ECO:0007669"/>
    <property type="project" value="InterPro"/>
</dbReference>
<reference evidence="6 7" key="1">
    <citation type="submission" date="2017-05" db="EMBL/GenBank/DDBJ databases">
        <title>Vagococcus spp. assemblies.</title>
        <authorList>
            <person name="Gulvik C.A."/>
        </authorList>
    </citation>
    <scope>NUCLEOTIDE SEQUENCE [LARGE SCALE GENOMIC DNA]</scope>
    <source>
        <strain evidence="6 7">SS1995</strain>
    </source>
</reference>
<dbReference type="PIRSF" id="PIRSF002741">
    <property type="entry name" value="MppA"/>
    <property type="match status" value="1"/>
</dbReference>
<organism evidence="6 7">
    <name type="scientific">Vagococcus vulneris</name>
    <dbReference type="NCBI Taxonomy" id="1977869"/>
    <lineage>
        <taxon>Bacteria</taxon>
        <taxon>Bacillati</taxon>
        <taxon>Bacillota</taxon>
        <taxon>Bacilli</taxon>
        <taxon>Lactobacillales</taxon>
        <taxon>Enterococcaceae</taxon>
        <taxon>Vagococcus</taxon>
    </lineage>
</organism>
<dbReference type="EMBL" id="NGJS01000004">
    <property type="protein sequence ID" value="RST99605.1"/>
    <property type="molecule type" value="Genomic_DNA"/>
</dbReference>
<dbReference type="PANTHER" id="PTHR30290">
    <property type="entry name" value="PERIPLASMIC BINDING COMPONENT OF ABC TRANSPORTER"/>
    <property type="match status" value="1"/>
</dbReference>
<dbReference type="PROSITE" id="PS51257">
    <property type="entry name" value="PROKAR_LIPOPROTEIN"/>
    <property type="match status" value="1"/>
</dbReference>
<name>A0A429ZZX7_9ENTE</name>
<comment type="caution">
    <text evidence="6">The sequence shown here is derived from an EMBL/GenBank/DDBJ whole genome shotgun (WGS) entry which is preliminary data.</text>
</comment>
<accession>A0A429ZZX7</accession>
<dbReference type="Gene3D" id="3.90.76.10">
    <property type="entry name" value="Dipeptide-binding Protein, Domain 1"/>
    <property type="match status" value="1"/>
</dbReference>
<dbReference type="RefSeq" id="WP_125983544.1">
    <property type="nucleotide sequence ID" value="NZ_NGJS01000004.1"/>
</dbReference>
<dbReference type="AlphaFoldDB" id="A0A429ZZX7"/>